<dbReference type="EMBL" id="HACA01033809">
    <property type="protein sequence ID" value="CDW51171.1"/>
    <property type="molecule type" value="Transcribed_RNA"/>
</dbReference>
<evidence type="ECO:0000313" key="1">
    <source>
        <dbReference type="EMBL" id="CDW51171.1"/>
    </source>
</evidence>
<protein>
    <submittedName>
        <fullName evidence="1">Uncharacterized protein</fullName>
    </submittedName>
</protein>
<proteinExistence type="predicted"/>
<name>A0A0K2VLV8_LEPSM</name>
<feature type="non-terminal residue" evidence="1">
    <location>
        <position position="1"/>
    </location>
</feature>
<sequence>LLLVTLPTEFILIESPKLTLVKPEATEGRGLDIKASLKIQEELTFPIFHGPHIH</sequence>
<accession>A0A0K2VLV8</accession>
<reference evidence="1" key="1">
    <citation type="submission" date="2014-05" db="EMBL/GenBank/DDBJ databases">
        <authorList>
            <person name="Chronopoulou M."/>
        </authorList>
    </citation>
    <scope>NUCLEOTIDE SEQUENCE</scope>
    <source>
        <tissue evidence="1">Whole organism</tissue>
    </source>
</reference>
<organism evidence="1">
    <name type="scientific">Lepeophtheirus salmonis</name>
    <name type="common">Salmon louse</name>
    <name type="synonym">Caligus salmonis</name>
    <dbReference type="NCBI Taxonomy" id="72036"/>
    <lineage>
        <taxon>Eukaryota</taxon>
        <taxon>Metazoa</taxon>
        <taxon>Ecdysozoa</taxon>
        <taxon>Arthropoda</taxon>
        <taxon>Crustacea</taxon>
        <taxon>Multicrustacea</taxon>
        <taxon>Hexanauplia</taxon>
        <taxon>Copepoda</taxon>
        <taxon>Siphonostomatoida</taxon>
        <taxon>Caligidae</taxon>
        <taxon>Lepeophtheirus</taxon>
    </lineage>
</organism>
<dbReference type="AlphaFoldDB" id="A0A0K2VLV8"/>